<feature type="transmembrane region" description="Helical" evidence="11">
    <location>
        <begin position="154"/>
        <end position="178"/>
    </location>
</feature>
<evidence type="ECO:0000256" key="8">
    <source>
        <dbReference type="ARBA" id="ARBA00023018"/>
    </source>
</evidence>
<feature type="transmembrane region" description="Helical" evidence="11">
    <location>
        <begin position="113"/>
        <end position="133"/>
    </location>
</feature>
<feature type="transmembrane region" description="Helical" evidence="11">
    <location>
        <begin position="81"/>
        <end position="101"/>
    </location>
</feature>
<keyword evidence="4 11" id="KW-0812">Transmembrane</keyword>
<keyword evidence="10" id="KW-0968">Cytoplasmic vesicle</keyword>
<keyword evidence="6" id="KW-0862">Zinc</keyword>
<evidence type="ECO:0000256" key="4">
    <source>
        <dbReference type="ARBA" id="ARBA00022692"/>
    </source>
</evidence>
<dbReference type="PANTHER" id="PTHR31937">
    <property type="entry name" value="TRANSMEMBRANE PROTEIN 163"/>
    <property type="match status" value="1"/>
</dbReference>
<keyword evidence="14" id="KW-1185">Reference proteome</keyword>
<dbReference type="SUPFAM" id="SSF161111">
    <property type="entry name" value="Cation efflux protein transmembrane domain-like"/>
    <property type="match status" value="1"/>
</dbReference>
<evidence type="ECO:0000256" key="5">
    <source>
        <dbReference type="ARBA" id="ARBA00022753"/>
    </source>
</evidence>
<evidence type="ECO:0000256" key="1">
    <source>
        <dbReference type="ARBA" id="ARBA00004146"/>
    </source>
</evidence>
<accession>A0A6G8Q3Y6</accession>
<dbReference type="PANTHER" id="PTHR31937:SF2">
    <property type="entry name" value="TRANSMEMBRANE PROTEIN 163"/>
    <property type="match status" value="1"/>
</dbReference>
<evidence type="ECO:0000256" key="3">
    <source>
        <dbReference type="ARBA" id="ARBA00008731"/>
    </source>
</evidence>
<evidence type="ECO:0000256" key="2">
    <source>
        <dbReference type="ARBA" id="ARBA00004644"/>
    </source>
</evidence>
<sequence>MGRRETLHRRGVRLEVFTIAWNVVEAVVAVGVGIAVGSVALVGFGVDSGIEVISAVALLWRLLKAGPHASVPEESAAERKALYLVAATFFLLALYILYEAVGALLSGEGPDSSTVALVLSVLSLLIMPILAYLKGKTGREMGSRALVADSKETWVCSYLSLALLLGVGLNVAFGWWWADPVGALAMLPVIVWQGWETLGEAREVEEDDDDD</sequence>
<geneLocation type="plasmid" evidence="13 14">
    <name>unnamed1</name>
</geneLocation>
<proteinExistence type="inferred from homology"/>
<dbReference type="InterPro" id="IPR027469">
    <property type="entry name" value="Cation_efflux_TMD_sf"/>
</dbReference>
<dbReference type="GO" id="GO:0016020">
    <property type="term" value="C:membrane"/>
    <property type="evidence" value="ECO:0007669"/>
    <property type="project" value="InterPro"/>
</dbReference>
<gene>
    <name evidence="13" type="ORF">GBA65_21850</name>
</gene>
<keyword evidence="7 11" id="KW-1133">Transmembrane helix</keyword>
<dbReference type="InterPro" id="IPR058533">
    <property type="entry name" value="Cation_efflux_TM"/>
</dbReference>
<comment type="subcellular location">
    <subcellularLocation>
        <location evidence="2">Cytoplasmic vesicle</location>
        <location evidence="2">Secretory vesicle</location>
        <location evidence="2">Synaptic vesicle membrane</location>
        <topology evidence="2">Multi-pass membrane protein</topology>
    </subcellularLocation>
    <subcellularLocation>
        <location evidence="1">Early endosome membrane</location>
    </subcellularLocation>
</comment>
<dbReference type="GO" id="GO:0008324">
    <property type="term" value="F:monoatomic cation transmembrane transporter activity"/>
    <property type="evidence" value="ECO:0007669"/>
    <property type="project" value="InterPro"/>
</dbReference>
<evidence type="ECO:0000256" key="6">
    <source>
        <dbReference type="ARBA" id="ARBA00022833"/>
    </source>
</evidence>
<dbReference type="Proteomes" id="UP000502706">
    <property type="component" value="Plasmid unnamed1"/>
</dbReference>
<protein>
    <recommendedName>
        <fullName evidence="12">Cation efflux protein transmembrane domain-containing protein</fullName>
    </recommendedName>
</protein>
<evidence type="ECO:0000256" key="11">
    <source>
        <dbReference type="SAM" id="Phobius"/>
    </source>
</evidence>
<keyword evidence="5" id="KW-0967">Endosome</keyword>
<evidence type="ECO:0000313" key="13">
    <source>
        <dbReference type="EMBL" id="QIN81176.1"/>
    </source>
</evidence>
<dbReference type="AlphaFoldDB" id="A0A6G8Q3Y6"/>
<evidence type="ECO:0000256" key="7">
    <source>
        <dbReference type="ARBA" id="ARBA00022989"/>
    </source>
</evidence>
<name>A0A6G8Q3Y6_9ACTN</name>
<feature type="domain" description="Cation efflux protein transmembrane" evidence="12">
    <location>
        <begin position="19"/>
        <end position="200"/>
    </location>
</feature>
<evidence type="ECO:0000256" key="9">
    <source>
        <dbReference type="ARBA" id="ARBA00023136"/>
    </source>
</evidence>
<evidence type="ECO:0000259" key="12">
    <source>
        <dbReference type="Pfam" id="PF01545"/>
    </source>
</evidence>
<evidence type="ECO:0000256" key="10">
    <source>
        <dbReference type="ARBA" id="ARBA00023329"/>
    </source>
</evidence>
<comment type="similarity">
    <text evidence="3">Belongs to the TMEM163 family.</text>
</comment>
<feature type="transmembrane region" description="Helical" evidence="11">
    <location>
        <begin position="40"/>
        <end position="60"/>
    </location>
</feature>
<dbReference type="Pfam" id="PF01545">
    <property type="entry name" value="Cation_efflux"/>
    <property type="match status" value="1"/>
</dbReference>
<keyword evidence="8" id="KW-0770">Synapse</keyword>
<feature type="transmembrane region" description="Helical" evidence="11">
    <location>
        <begin position="12"/>
        <end position="34"/>
    </location>
</feature>
<keyword evidence="13" id="KW-0614">Plasmid</keyword>
<dbReference type="KEGG" id="rmar:GBA65_21850"/>
<evidence type="ECO:0000313" key="14">
    <source>
        <dbReference type="Proteomes" id="UP000502706"/>
    </source>
</evidence>
<dbReference type="EMBL" id="CP045122">
    <property type="protein sequence ID" value="QIN81176.1"/>
    <property type="molecule type" value="Genomic_DNA"/>
</dbReference>
<reference evidence="13 14" key="1">
    <citation type="submission" date="2019-10" db="EMBL/GenBank/DDBJ databases">
        <title>Rubrobacter sp nov SCSIO 52915 isolated from a deep-sea sediment in the South China Sea.</title>
        <authorList>
            <person name="Chen R.W."/>
        </authorList>
    </citation>
    <scope>NUCLEOTIDE SEQUENCE [LARGE SCALE GENOMIC DNA]</scope>
    <source>
        <strain evidence="13 14">SCSIO 52915</strain>
        <plasmid evidence="13 14">unnamed1</plasmid>
    </source>
</reference>
<dbReference type="InterPro" id="IPR026765">
    <property type="entry name" value="Tmem163"/>
</dbReference>
<organism evidence="13 14">
    <name type="scientific">Rubrobacter marinus</name>
    <dbReference type="NCBI Taxonomy" id="2653852"/>
    <lineage>
        <taxon>Bacteria</taxon>
        <taxon>Bacillati</taxon>
        <taxon>Actinomycetota</taxon>
        <taxon>Rubrobacteria</taxon>
        <taxon>Rubrobacterales</taxon>
        <taxon>Rubrobacteraceae</taxon>
        <taxon>Rubrobacter</taxon>
    </lineage>
</organism>
<keyword evidence="9 11" id="KW-0472">Membrane</keyword>
<dbReference type="Gene3D" id="1.20.1510.10">
    <property type="entry name" value="Cation efflux protein transmembrane domain"/>
    <property type="match status" value="1"/>
</dbReference>
<dbReference type="GO" id="GO:0031410">
    <property type="term" value="C:cytoplasmic vesicle"/>
    <property type="evidence" value="ECO:0007669"/>
    <property type="project" value="UniProtKB-KW"/>
</dbReference>